<sequence>MKDKKVTIPFISILFETEEGIVCFKTKDGIYEIEKKLINDVSYYELNGETSDNGKITLSANWVTQKGLYHLVEEEQ</sequence>
<name>A0A6M3IEM4_9ZZZZ</name>
<organism evidence="1">
    <name type="scientific">viral metagenome</name>
    <dbReference type="NCBI Taxonomy" id="1070528"/>
    <lineage>
        <taxon>unclassified sequences</taxon>
        <taxon>metagenomes</taxon>
        <taxon>organismal metagenomes</taxon>
    </lineage>
</organism>
<accession>A0A6M3IEM4</accession>
<proteinExistence type="predicted"/>
<evidence type="ECO:0000313" key="1">
    <source>
        <dbReference type="EMBL" id="QJA55871.1"/>
    </source>
</evidence>
<dbReference type="EMBL" id="MT141187">
    <property type="protein sequence ID" value="QJA55871.1"/>
    <property type="molecule type" value="Genomic_DNA"/>
</dbReference>
<reference evidence="1" key="1">
    <citation type="submission" date="2020-03" db="EMBL/GenBank/DDBJ databases">
        <title>The deep terrestrial virosphere.</title>
        <authorList>
            <person name="Holmfeldt K."/>
            <person name="Nilsson E."/>
            <person name="Simone D."/>
            <person name="Lopez-Fernandez M."/>
            <person name="Wu X."/>
            <person name="de Brujin I."/>
            <person name="Lundin D."/>
            <person name="Andersson A."/>
            <person name="Bertilsson S."/>
            <person name="Dopson M."/>
        </authorList>
    </citation>
    <scope>NUCLEOTIDE SEQUENCE</scope>
    <source>
        <strain evidence="1">MM415B01975</strain>
    </source>
</reference>
<dbReference type="AlphaFoldDB" id="A0A6M3IEM4"/>
<protein>
    <submittedName>
        <fullName evidence="1">Uncharacterized protein</fullName>
    </submittedName>
</protein>
<gene>
    <name evidence="1" type="ORF">MM415B01975_0005</name>
</gene>